<evidence type="ECO:0000313" key="10">
    <source>
        <dbReference type="EMBL" id="BBJ53942.1"/>
    </source>
</evidence>
<keyword evidence="5" id="KW-0378">Hydrolase</keyword>
<dbReference type="InterPro" id="IPR017853">
    <property type="entry name" value="GH"/>
</dbReference>
<dbReference type="Gene3D" id="3.20.20.80">
    <property type="entry name" value="Glycosidases"/>
    <property type="match status" value="1"/>
</dbReference>
<sequence>MRNVLRGGDGLRLHRAVVLADGEFQYRPYRVIRSCRDPHTPIVGRRAVDNGRTRAPEETPLVLSRRTFSAIAGTAALGLALGGSTGVYAAATAPTGPAPGPPAPDGRPHTVGFDQYSLLIDGKRVVLWSGEVHPFRLPSPSLWRDVLQKMRAHGYNAVSIYVSWNYHSPAPGSYDFTGVRDLDLFLRIAAETGLYVILRPGPYINAEVDAGGFPGWLTATEGTARTSDPTYLSYVDEWLTAVDRIAARHLFTRGDGTIVLYQVENEYADHVTSPLGRDYMAHLYAKVRADGIDVPLFHNDKGRNGHWAPGTFDTGGETGRWLYGFDGYPSPSAPPPDWGYFGVGGVKGGSTASPRTPGFVPEFGGGWFDPWGGAEFDGKGYAESRRTRDAAYERRFYLTNLANGIKLHNVYMTFGGTSWGWLPAPIVYTSYDYGAALDEARQPTAKLVPMHQLGHLLQSVPELAKLDRADDVTIDEAGGEGGADLGIKGIEGIKAYHLVNPDTKAHFHVLRNDTSDDRRVSLHLDSETSVTVPVPGLDARLIATGIALGRRRLRYSSAQPMLWLTAGRQDIAVFTGRPGDPTETLLECASKPKVTVLEGTARYAYTDGALRVDAEPGAAARVLVEGGGATAPLLLLFADDEASARLWRYDTPSGSVLVRGPALLRTATVRGTTVHLAGDTVKDADLEVWAPRGVSDVVWNRRTVRTRATASGSLRAVRRLPGAPKVTLPALTGWRRQAENPESAADFDDSAWRTADRTSSYSTTPVPTGGPVLFSDDYGFHYGDVWYRGRFEGGSVADTVSFSYVTGTQGLLMAWLDGKPLGTHRMPVPDKKTVRKGTWSATATFPVEVRETTDAGPHVLAVLVRRMQHDEDGKANDSHKAGRGLSSVTFNGASPEVSWRIQGEAAPDPVRGPLNNGGLYGERNGWHLPGFADGRWPAADFPRSERRQGVTWYRTGFRLTVDPEVDASIGLTLTDDDPARAYRVQIFLNGWNMGQYINDVGPQHTFVLPNGVLNTRGPNTLALAVLSDGTTSSGPGKVELTLLGRAAGGVPVTLVDSPGRRN</sequence>
<dbReference type="Gene3D" id="2.60.390.10">
    <property type="entry name" value="Beta-galactosidase, domain 3"/>
    <property type="match status" value="1"/>
</dbReference>
<dbReference type="GO" id="GO:0005975">
    <property type="term" value="P:carbohydrate metabolic process"/>
    <property type="evidence" value="ECO:0007669"/>
    <property type="project" value="InterPro"/>
</dbReference>
<dbReference type="InterPro" id="IPR001944">
    <property type="entry name" value="Glycoside_Hdrlase_35"/>
</dbReference>
<keyword evidence="6" id="KW-0325">Glycoprotein</keyword>
<keyword evidence="7" id="KW-0326">Glycosidase</keyword>
<dbReference type="SMART" id="SM01029">
    <property type="entry name" value="BetaGal_dom2"/>
    <property type="match status" value="1"/>
</dbReference>
<evidence type="ECO:0000259" key="9">
    <source>
        <dbReference type="SMART" id="SM01029"/>
    </source>
</evidence>
<evidence type="ECO:0000256" key="4">
    <source>
        <dbReference type="ARBA" id="ARBA00022729"/>
    </source>
</evidence>
<dbReference type="GO" id="GO:0004565">
    <property type="term" value="F:beta-galactosidase activity"/>
    <property type="evidence" value="ECO:0007669"/>
    <property type="project" value="UniProtKB-EC"/>
</dbReference>
<dbReference type="InterPro" id="IPR037110">
    <property type="entry name" value="Betagal_dom2_sf"/>
</dbReference>
<dbReference type="PRINTS" id="PR00742">
    <property type="entry name" value="GLHYDRLASE35"/>
</dbReference>
<dbReference type="SUPFAM" id="SSF51445">
    <property type="entry name" value="(Trans)glycosidases"/>
    <property type="match status" value="1"/>
</dbReference>
<dbReference type="InterPro" id="IPR008979">
    <property type="entry name" value="Galactose-bd-like_sf"/>
</dbReference>
<dbReference type="Pfam" id="PF13364">
    <property type="entry name" value="BetaGal_ABD2"/>
    <property type="match status" value="2"/>
</dbReference>
<name>A0A499VK16_STRAX</name>
<dbReference type="EMBL" id="AP019621">
    <property type="protein sequence ID" value="BBJ53942.1"/>
    <property type="molecule type" value="Genomic_DNA"/>
</dbReference>
<dbReference type="Pfam" id="PF10435">
    <property type="entry name" value="BetaGal_dom2"/>
    <property type="match status" value="1"/>
</dbReference>
<dbReference type="EC" id="3.2.1.23" evidence="3"/>
<reference evidence="10" key="1">
    <citation type="submission" date="2019-04" db="EMBL/GenBank/DDBJ databases">
        <title>Draft genome sequences of Streptomyces avermitilis MC3.</title>
        <authorList>
            <person name="Komaki H."/>
            <person name="Tamura T."/>
            <person name="Hosoyama A."/>
        </authorList>
    </citation>
    <scope>NUCLEOTIDE SEQUENCE</scope>
    <source>
        <strain evidence="10">MC3</strain>
    </source>
</reference>
<dbReference type="InterPro" id="IPR036833">
    <property type="entry name" value="BetaGal_dom3_sf"/>
</dbReference>
<dbReference type="Gene3D" id="2.102.20.10">
    <property type="entry name" value="Beta-galactosidase, domain 2"/>
    <property type="match status" value="1"/>
</dbReference>
<evidence type="ECO:0000256" key="6">
    <source>
        <dbReference type="ARBA" id="ARBA00023180"/>
    </source>
</evidence>
<feature type="domain" description="Beta-galactosidase" evidence="9">
    <location>
        <begin position="473"/>
        <end position="646"/>
    </location>
</feature>
<dbReference type="SUPFAM" id="SSF117100">
    <property type="entry name" value="Beta-galactosidase LacA, domain 3"/>
    <property type="match status" value="1"/>
</dbReference>
<evidence type="ECO:0000256" key="3">
    <source>
        <dbReference type="ARBA" id="ARBA00012756"/>
    </source>
</evidence>
<proteinExistence type="inferred from homology"/>
<dbReference type="PANTHER" id="PTHR23421">
    <property type="entry name" value="BETA-GALACTOSIDASE RELATED"/>
    <property type="match status" value="1"/>
</dbReference>
<evidence type="ECO:0000256" key="7">
    <source>
        <dbReference type="ARBA" id="ARBA00023295"/>
    </source>
</evidence>
<evidence type="ECO:0000256" key="2">
    <source>
        <dbReference type="ARBA" id="ARBA00009809"/>
    </source>
</evidence>
<evidence type="ECO:0000256" key="8">
    <source>
        <dbReference type="RuleBase" id="RU003679"/>
    </source>
</evidence>
<keyword evidence="4" id="KW-0732">Signal</keyword>
<dbReference type="InterPro" id="IPR025300">
    <property type="entry name" value="BetaGal_jelly_roll_dom"/>
</dbReference>
<organism evidence="10">
    <name type="scientific">Streptomyces avermitilis</name>
    <dbReference type="NCBI Taxonomy" id="33903"/>
    <lineage>
        <taxon>Bacteria</taxon>
        <taxon>Bacillati</taxon>
        <taxon>Actinomycetota</taxon>
        <taxon>Actinomycetes</taxon>
        <taxon>Kitasatosporales</taxon>
        <taxon>Streptomycetaceae</taxon>
        <taxon>Streptomyces</taxon>
    </lineage>
</organism>
<evidence type="ECO:0000256" key="1">
    <source>
        <dbReference type="ARBA" id="ARBA00001412"/>
    </source>
</evidence>
<comment type="similarity">
    <text evidence="2 8">Belongs to the glycosyl hydrolase 35 family.</text>
</comment>
<comment type="catalytic activity">
    <reaction evidence="1">
        <text>Hydrolysis of terminal non-reducing beta-D-galactose residues in beta-D-galactosides.</text>
        <dbReference type="EC" id="3.2.1.23"/>
    </reaction>
</comment>
<dbReference type="InterPro" id="IPR018954">
    <property type="entry name" value="Betagal_dom2"/>
</dbReference>
<dbReference type="InterPro" id="IPR025972">
    <property type="entry name" value="BetaGal_dom3"/>
</dbReference>
<dbReference type="InterPro" id="IPR031330">
    <property type="entry name" value="Gly_Hdrlase_35_cat"/>
</dbReference>
<dbReference type="SUPFAM" id="SSF49785">
    <property type="entry name" value="Galactose-binding domain-like"/>
    <property type="match status" value="2"/>
</dbReference>
<dbReference type="SUPFAM" id="SSF51011">
    <property type="entry name" value="Glycosyl hydrolase domain"/>
    <property type="match status" value="1"/>
</dbReference>
<evidence type="ECO:0000256" key="5">
    <source>
        <dbReference type="ARBA" id="ARBA00022801"/>
    </source>
</evidence>
<dbReference type="Pfam" id="PF01301">
    <property type="entry name" value="Glyco_hydro_35"/>
    <property type="match status" value="1"/>
</dbReference>
<dbReference type="AlphaFoldDB" id="A0A499VK16"/>
<gene>
    <name evidence="10" type="primary">lacZ_2</name>
    <name evidence="10" type="ORF">SAVMC3_65710</name>
</gene>
<dbReference type="Gene3D" id="2.60.120.260">
    <property type="entry name" value="Galactose-binding domain-like"/>
    <property type="match status" value="2"/>
</dbReference>
<protein>
    <recommendedName>
        <fullName evidence="3">beta-galactosidase</fullName>
        <ecNumber evidence="3">3.2.1.23</ecNumber>
    </recommendedName>
</protein>
<dbReference type="Pfam" id="PF13363">
    <property type="entry name" value="BetaGal_dom3"/>
    <property type="match status" value="1"/>
</dbReference>
<accession>A0A499VK16</accession>